<evidence type="ECO:0000256" key="9">
    <source>
        <dbReference type="ARBA" id="ARBA00023136"/>
    </source>
</evidence>
<accession>U2SE85</accession>
<evidence type="ECO:0000256" key="6">
    <source>
        <dbReference type="ARBA" id="ARBA00022960"/>
    </source>
</evidence>
<dbReference type="AlphaFoldDB" id="U2SE85"/>
<dbReference type="Pfam" id="PF01098">
    <property type="entry name" value="FTSW_RODA_SPOVE"/>
    <property type="match status" value="1"/>
</dbReference>
<dbReference type="GO" id="GO:0005886">
    <property type="term" value="C:plasma membrane"/>
    <property type="evidence" value="ECO:0007669"/>
    <property type="project" value="TreeGrafter"/>
</dbReference>
<feature type="transmembrane region" description="Helical" evidence="18">
    <location>
        <begin position="334"/>
        <end position="358"/>
    </location>
</feature>
<dbReference type="PANTHER" id="PTHR30474:SF2">
    <property type="entry name" value="PEPTIDOGLYCAN GLYCOSYLTRANSFERASE FTSW-RELATED"/>
    <property type="match status" value="1"/>
</dbReference>
<dbReference type="GO" id="GO:0009252">
    <property type="term" value="P:peptidoglycan biosynthetic process"/>
    <property type="evidence" value="ECO:0007669"/>
    <property type="project" value="UniProtKB-KW"/>
</dbReference>
<keyword evidence="20" id="KW-1185">Reference proteome</keyword>
<keyword evidence="6" id="KW-0133">Cell shape</keyword>
<dbReference type="PANTHER" id="PTHR30474">
    <property type="entry name" value="CELL CYCLE PROTEIN"/>
    <property type="match status" value="1"/>
</dbReference>
<dbReference type="InterPro" id="IPR018365">
    <property type="entry name" value="Cell_cycle_FtsW-rel_CS"/>
</dbReference>
<feature type="transmembrane region" description="Helical" evidence="18">
    <location>
        <begin position="370"/>
        <end position="392"/>
    </location>
</feature>
<evidence type="ECO:0000256" key="18">
    <source>
        <dbReference type="SAM" id="Phobius"/>
    </source>
</evidence>
<evidence type="ECO:0000256" key="3">
    <source>
        <dbReference type="ARBA" id="ARBA00022676"/>
    </source>
</evidence>
<comment type="subcellular location">
    <subcellularLocation>
        <location evidence="1">Membrane</location>
        <topology evidence="1">Multi-pass membrane protein</topology>
    </subcellularLocation>
</comment>
<evidence type="ECO:0000256" key="11">
    <source>
        <dbReference type="ARBA" id="ARBA00033270"/>
    </source>
</evidence>
<dbReference type="RefSeq" id="WP_021796065.1">
    <property type="nucleotide sequence ID" value="NZ_ACVN02000002.1"/>
</dbReference>
<dbReference type="InterPro" id="IPR001182">
    <property type="entry name" value="FtsW/RodA"/>
</dbReference>
<evidence type="ECO:0000256" key="7">
    <source>
        <dbReference type="ARBA" id="ARBA00022984"/>
    </source>
</evidence>
<evidence type="ECO:0000256" key="14">
    <source>
        <dbReference type="ARBA" id="ARBA00041418"/>
    </source>
</evidence>
<keyword evidence="8 18" id="KW-1133">Transmembrane helix</keyword>
<comment type="function">
    <text evidence="17">Peptidoglycan polymerase that is essential for cell division.</text>
</comment>
<keyword evidence="5 18" id="KW-0812">Transmembrane</keyword>
<evidence type="ECO:0000256" key="15">
    <source>
        <dbReference type="ARBA" id="ARBA00044770"/>
    </source>
</evidence>
<keyword evidence="3" id="KW-0328">Glycosyltransferase</keyword>
<keyword evidence="4" id="KW-0808">Transferase</keyword>
<feature type="transmembrane region" description="Helical" evidence="18">
    <location>
        <begin position="74"/>
        <end position="89"/>
    </location>
</feature>
<organism evidence="19 20">
    <name type="scientific">Propionibacterium acidifaciens F0233</name>
    <dbReference type="NCBI Taxonomy" id="553198"/>
    <lineage>
        <taxon>Bacteria</taxon>
        <taxon>Bacillati</taxon>
        <taxon>Actinomycetota</taxon>
        <taxon>Actinomycetes</taxon>
        <taxon>Propionibacteriales</taxon>
        <taxon>Propionibacteriaceae</taxon>
        <taxon>Propionibacterium</taxon>
    </lineage>
</organism>
<comment type="caution">
    <text evidence="19">The sequence shown here is derived from an EMBL/GenBank/DDBJ whole genome shotgun (WGS) entry which is preliminary data.</text>
</comment>
<keyword evidence="19" id="KW-0132">Cell division</keyword>
<feature type="transmembrane region" description="Helical" evidence="18">
    <location>
        <begin position="34"/>
        <end position="54"/>
    </location>
</feature>
<evidence type="ECO:0000256" key="5">
    <source>
        <dbReference type="ARBA" id="ARBA00022692"/>
    </source>
</evidence>
<evidence type="ECO:0000256" key="12">
    <source>
        <dbReference type="ARBA" id="ARBA00038053"/>
    </source>
</evidence>
<evidence type="ECO:0000256" key="17">
    <source>
        <dbReference type="ARBA" id="ARBA00049966"/>
    </source>
</evidence>
<keyword evidence="19" id="KW-0131">Cell cycle</keyword>
<feature type="transmembrane region" description="Helical" evidence="18">
    <location>
        <begin position="219"/>
        <end position="239"/>
    </location>
</feature>
<dbReference type="GeneID" id="95360497"/>
<dbReference type="PROSITE" id="PS00428">
    <property type="entry name" value="FTSW_RODA_SPOVE"/>
    <property type="match status" value="1"/>
</dbReference>
<evidence type="ECO:0000256" key="13">
    <source>
        <dbReference type="ARBA" id="ARBA00041185"/>
    </source>
</evidence>
<evidence type="ECO:0000256" key="10">
    <source>
        <dbReference type="ARBA" id="ARBA00032370"/>
    </source>
</evidence>
<comment type="pathway">
    <text evidence="2">Cell wall biogenesis; peptidoglycan biosynthesis.</text>
</comment>
<feature type="transmembrane region" description="Helical" evidence="18">
    <location>
        <begin position="173"/>
        <end position="189"/>
    </location>
</feature>
<evidence type="ECO:0000256" key="1">
    <source>
        <dbReference type="ARBA" id="ARBA00004141"/>
    </source>
</evidence>
<name>U2SE85_9ACTN</name>
<dbReference type="Proteomes" id="UP000017052">
    <property type="component" value="Unassembled WGS sequence"/>
</dbReference>
<evidence type="ECO:0000256" key="2">
    <source>
        <dbReference type="ARBA" id="ARBA00004752"/>
    </source>
</evidence>
<gene>
    <name evidence="19" type="ORF">HMPREF0682_0651</name>
</gene>
<proteinExistence type="inferred from homology"/>
<feature type="transmembrane region" description="Helical" evidence="18">
    <location>
        <begin position="96"/>
        <end position="120"/>
    </location>
</feature>
<dbReference type="GO" id="GO:0015648">
    <property type="term" value="F:lipid-linked peptidoglycan transporter activity"/>
    <property type="evidence" value="ECO:0007669"/>
    <property type="project" value="TreeGrafter"/>
</dbReference>
<keyword evidence="7" id="KW-0573">Peptidoglycan synthesis</keyword>
<dbReference type="GO" id="GO:0032153">
    <property type="term" value="C:cell division site"/>
    <property type="evidence" value="ECO:0007669"/>
    <property type="project" value="TreeGrafter"/>
</dbReference>
<evidence type="ECO:0000256" key="4">
    <source>
        <dbReference type="ARBA" id="ARBA00022679"/>
    </source>
</evidence>
<protein>
    <recommendedName>
        <fullName evidence="13">Probable peptidoglycan glycosyltransferase FtsW</fullName>
        <ecNumber evidence="15">2.4.99.28</ecNumber>
    </recommendedName>
    <alternativeName>
        <fullName evidence="14">Cell division protein FtsW</fullName>
    </alternativeName>
    <alternativeName>
        <fullName evidence="11">Cell wall polymerase</fullName>
    </alternativeName>
    <alternativeName>
        <fullName evidence="10">Peptidoglycan polymerase</fullName>
    </alternativeName>
</protein>
<evidence type="ECO:0000256" key="8">
    <source>
        <dbReference type="ARBA" id="ARBA00022989"/>
    </source>
</evidence>
<reference evidence="19" key="1">
    <citation type="submission" date="2013-08" db="EMBL/GenBank/DDBJ databases">
        <authorList>
            <person name="Durkin A.S."/>
            <person name="Haft D.R."/>
            <person name="McCorrison J."/>
            <person name="Torralba M."/>
            <person name="Gillis M."/>
            <person name="Haft D.H."/>
            <person name="Methe B."/>
            <person name="Sutton G."/>
            <person name="Nelson K.E."/>
        </authorList>
    </citation>
    <scope>NUCLEOTIDE SEQUENCE [LARGE SCALE GENOMIC DNA]</scope>
    <source>
        <strain evidence="19">F0233</strain>
    </source>
</reference>
<feature type="transmembrane region" description="Helical" evidence="18">
    <location>
        <begin position="195"/>
        <end position="212"/>
    </location>
</feature>
<comment type="similarity">
    <text evidence="12">Belongs to the SEDS family. FtsW subfamily.</text>
</comment>
<dbReference type="GO" id="GO:0008360">
    <property type="term" value="P:regulation of cell shape"/>
    <property type="evidence" value="ECO:0007669"/>
    <property type="project" value="UniProtKB-KW"/>
</dbReference>
<evidence type="ECO:0000256" key="16">
    <source>
        <dbReference type="ARBA" id="ARBA00049902"/>
    </source>
</evidence>
<sequence length="425" mass="44663">MAASRGRRRGPRTEPSGLSAELLGEAVARPSADYYLVLSCVGLLLGLGVLMVLSSSSVYAAENLGDSYYFLRRHLLYLAVGLVLAWLVSRRSERALGVLGWLLVGAMIIAELLVVFTPLGDAADGASNKGNRNWLSLGPLSLQPSEFAKIGLVLWAASIFATKRRNLGRAKDLLFPVVLGFVVIIGLVVVGGHDLGTGVILLAIMLAVYWFIGAPWQLLVAFLAAAVLLVAALVVTSPGRMQRIGALLSGSGAVGDSEQPLNAVYALATGGWWGVGLGRSRAKWGGLYDGALNDYVFAVLGEEMGLLGTIVVIGLFLSLGLVGMRIANRSTRVFWRMAAASVTAWLLIQAVLNVAVAMRMLPVMGVPLPFISYGGSSLIADLVAVGALLAAARHEPEAAAALKRRGAPARGRAVRVTSVVDGKGR</sequence>
<keyword evidence="9 18" id="KW-0472">Membrane</keyword>
<dbReference type="GO" id="GO:0008955">
    <property type="term" value="F:peptidoglycan glycosyltransferase activity"/>
    <property type="evidence" value="ECO:0007669"/>
    <property type="project" value="UniProtKB-EC"/>
</dbReference>
<dbReference type="EMBL" id="ACVN02000002">
    <property type="protein sequence ID" value="ERK63863.1"/>
    <property type="molecule type" value="Genomic_DNA"/>
</dbReference>
<feature type="transmembrane region" description="Helical" evidence="18">
    <location>
        <begin position="140"/>
        <end position="161"/>
    </location>
</feature>
<dbReference type="OrthoDB" id="9812661at2"/>
<feature type="transmembrane region" description="Helical" evidence="18">
    <location>
        <begin position="304"/>
        <end position="322"/>
    </location>
</feature>
<comment type="catalytic activity">
    <reaction evidence="16">
        <text>[GlcNAc-(1-&gt;4)-Mur2Ac(oyl-L-Ala-gamma-D-Glu-L-Lys-D-Ala-D-Ala)](n)-di-trans,octa-cis-undecaprenyl diphosphate + beta-D-GlcNAc-(1-&gt;4)-Mur2Ac(oyl-L-Ala-gamma-D-Glu-L-Lys-D-Ala-D-Ala)-di-trans,octa-cis-undecaprenyl diphosphate = [GlcNAc-(1-&gt;4)-Mur2Ac(oyl-L-Ala-gamma-D-Glu-L-Lys-D-Ala-D-Ala)](n+1)-di-trans,octa-cis-undecaprenyl diphosphate + di-trans,octa-cis-undecaprenyl diphosphate + H(+)</text>
        <dbReference type="Rhea" id="RHEA:23708"/>
        <dbReference type="Rhea" id="RHEA-COMP:9602"/>
        <dbReference type="Rhea" id="RHEA-COMP:9603"/>
        <dbReference type="ChEBI" id="CHEBI:15378"/>
        <dbReference type="ChEBI" id="CHEBI:58405"/>
        <dbReference type="ChEBI" id="CHEBI:60033"/>
        <dbReference type="ChEBI" id="CHEBI:78435"/>
        <dbReference type="EC" id="2.4.99.28"/>
    </reaction>
</comment>
<dbReference type="EC" id="2.4.99.28" evidence="15"/>
<evidence type="ECO:0000313" key="20">
    <source>
        <dbReference type="Proteomes" id="UP000017052"/>
    </source>
</evidence>
<dbReference type="GO" id="GO:0051301">
    <property type="term" value="P:cell division"/>
    <property type="evidence" value="ECO:0007669"/>
    <property type="project" value="UniProtKB-KW"/>
</dbReference>
<evidence type="ECO:0000313" key="19">
    <source>
        <dbReference type="EMBL" id="ERK63863.1"/>
    </source>
</evidence>